<evidence type="ECO:0000259" key="1">
    <source>
        <dbReference type="Pfam" id="PF01425"/>
    </source>
</evidence>
<sequence length="454" mass="48044">MKHTEQLNGLSSAASEIRALAAGLSAGQASSIDLVEECLDRIKDPAGEGARTFIKVWDREARLAAAAFTPERIGETRSLVAGLPVSVKDLFDVKGEVTLAGAPARDDTAPAASDAPVISRLKSAGAVLIGRTNMTQFAYSAVGLNPHFGTPGNPWDRSRTPGGSSSGAAVSVADRMAVASIGSDTVGSIRVPAAFCGVVGFKPTQRRVPRDGAIPLSTTLDTVGPLARSVEDCALVFGVIAGEEVRPTDGFDLTSLRFAIPKGRMLEGLDPEVASAFARACSTASRAGARILEIDVPTLDVFQTLSPNATIQAVESMAWHRDLIGRRGAEYDPNVRARIEAGDRIAATAYADCLMRREPLSHELDHLTAGFDALIMPTVPIIAPSIATCMRDEGSVRARIIRNTSPFNYFDRPSISIPIHEPGSAPVGLMLVGQRDEDWKLLAIARALETGRGR</sequence>
<gene>
    <name evidence="2" type="ORF">QA636_25885</name>
</gene>
<dbReference type="PANTHER" id="PTHR11895">
    <property type="entry name" value="TRANSAMIDASE"/>
    <property type="match status" value="1"/>
</dbReference>
<dbReference type="RefSeq" id="WP_076826660.1">
    <property type="nucleotide sequence ID" value="NZ_CP121646.1"/>
</dbReference>
<dbReference type="SUPFAM" id="SSF75304">
    <property type="entry name" value="Amidase signature (AS) enzymes"/>
    <property type="match status" value="1"/>
</dbReference>
<dbReference type="Pfam" id="PF01425">
    <property type="entry name" value="Amidase"/>
    <property type="match status" value="1"/>
</dbReference>
<reference evidence="2 3" key="1">
    <citation type="submission" date="2023-04" db="EMBL/GenBank/DDBJ databases">
        <title>Australian commercial rhizobial inoculants.</title>
        <authorList>
            <person name="Kohlmeier M.G."/>
            <person name="O'Hara G.W."/>
            <person name="Colombi E."/>
            <person name="Ramsay J.P."/>
            <person name="Terpolilli J."/>
        </authorList>
    </citation>
    <scope>NUCLEOTIDE SEQUENCE [LARGE SCALE GENOMIC DNA]</scope>
    <source>
        <strain evidence="2 3">CB627</strain>
    </source>
</reference>
<evidence type="ECO:0000313" key="3">
    <source>
        <dbReference type="Proteomes" id="UP001221546"/>
    </source>
</evidence>
<dbReference type="InterPro" id="IPR036928">
    <property type="entry name" value="AS_sf"/>
</dbReference>
<dbReference type="Gene3D" id="3.90.1300.10">
    <property type="entry name" value="Amidase signature (AS) domain"/>
    <property type="match status" value="1"/>
</dbReference>
<name>A0ABY8J8E4_9BRAD</name>
<protein>
    <submittedName>
        <fullName evidence="2">Amidase</fullName>
    </submittedName>
</protein>
<dbReference type="InterPro" id="IPR023631">
    <property type="entry name" value="Amidase_dom"/>
</dbReference>
<evidence type="ECO:0000313" key="2">
    <source>
        <dbReference type="EMBL" id="WFU60964.1"/>
    </source>
</evidence>
<accession>A0ABY8J8E4</accession>
<dbReference type="NCBIfam" id="NF005460">
    <property type="entry name" value="PRK07056.1"/>
    <property type="match status" value="1"/>
</dbReference>
<feature type="domain" description="Amidase" evidence="1">
    <location>
        <begin position="33"/>
        <end position="442"/>
    </location>
</feature>
<keyword evidence="3" id="KW-1185">Reference proteome</keyword>
<organism evidence="2 3">
    <name type="scientific">Bradyrhizobium brasilense</name>
    <dbReference type="NCBI Taxonomy" id="1419277"/>
    <lineage>
        <taxon>Bacteria</taxon>
        <taxon>Pseudomonadati</taxon>
        <taxon>Pseudomonadota</taxon>
        <taxon>Alphaproteobacteria</taxon>
        <taxon>Hyphomicrobiales</taxon>
        <taxon>Nitrobacteraceae</taxon>
        <taxon>Bradyrhizobium</taxon>
    </lineage>
</organism>
<dbReference type="PANTHER" id="PTHR11895:SF176">
    <property type="entry name" value="AMIDASE AMID-RELATED"/>
    <property type="match status" value="1"/>
</dbReference>
<proteinExistence type="predicted"/>
<dbReference type="EMBL" id="CP121646">
    <property type="protein sequence ID" value="WFU60964.1"/>
    <property type="molecule type" value="Genomic_DNA"/>
</dbReference>
<dbReference type="Proteomes" id="UP001221546">
    <property type="component" value="Chromosome"/>
</dbReference>
<dbReference type="InterPro" id="IPR000120">
    <property type="entry name" value="Amidase"/>
</dbReference>